<dbReference type="PROSITE" id="PS00358">
    <property type="entry name" value="RIBOSOMAL_L5"/>
    <property type="match status" value="1"/>
</dbReference>
<keyword evidence="6 8" id="KW-0687">Ribonucleoprotein</keyword>
<dbReference type="RefSeq" id="WP_143144959.1">
    <property type="nucleotide sequence ID" value="NZ_BDFD01000030.1"/>
</dbReference>
<dbReference type="STRING" id="1921010.MMIC_P2378"/>
<evidence type="ECO:0000256" key="7">
    <source>
        <dbReference type="ARBA" id="ARBA00035245"/>
    </source>
</evidence>
<evidence type="ECO:0000313" key="13">
    <source>
        <dbReference type="Proteomes" id="UP000231632"/>
    </source>
</evidence>
<accession>A0A1L8CR97</accession>
<dbReference type="AlphaFoldDB" id="A0A1L8CR97"/>
<evidence type="ECO:0000259" key="11">
    <source>
        <dbReference type="Pfam" id="PF00673"/>
    </source>
</evidence>
<protein>
    <recommendedName>
        <fullName evidence="7 8">Large ribosomal subunit protein uL5</fullName>
    </recommendedName>
</protein>
<sequence>MARLKEFYNETVAPALKEEFSYSNPMQIPAITKIVVNMGVGEASQNSKAIDGALSDMTAITGQKPVTTRARKSIANFKLRDGMPVGCRVTLRGEQMWEFLDRLVNVALPRIRDFKGVSPKSFDGRGNFTLGLKEQIIFPEIEYDKVDKVRGMDITICTSANTNEEGRALLKQFSMPFRQ</sequence>
<feature type="domain" description="Large ribosomal subunit protein uL5 N-terminal" evidence="10">
    <location>
        <begin position="24"/>
        <end position="80"/>
    </location>
</feature>
<evidence type="ECO:0000256" key="1">
    <source>
        <dbReference type="ARBA" id="ARBA00008553"/>
    </source>
</evidence>
<dbReference type="GO" id="GO:0000049">
    <property type="term" value="F:tRNA binding"/>
    <property type="evidence" value="ECO:0007669"/>
    <property type="project" value="UniProtKB-UniRule"/>
</dbReference>
<organism evidence="12 13">
    <name type="scientific">Mariprofundus micogutta</name>
    <dbReference type="NCBI Taxonomy" id="1921010"/>
    <lineage>
        <taxon>Bacteria</taxon>
        <taxon>Pseudomonadati</taxon>
        <taxon>Pseudomonadota</taxon>
        <taxon>Candidatius Mariprofundia</taxon>
        <taxon>Mariprofundales</taxon>
        <taxon>Mariprofundaceae</taxon>
        <taxon>Mariprofundus</taxon>
    </lineage>
</organism>
<dbReference type="InterPro" id="IPR002132">
    <property type="entry name" value="Ribosomal_uL5"/>
</dbReference>
<dbReference type="Pfam" id="PF00673">
    <property type="entry name" value="Ribosomal_L5_C"/>
    <property type="match status" value="1"/>
</dbReference>
<feature type="domain" description="Large ribosomal subunit protein uL5 C-terminal" evidence="11">
    <location>
        <begin position="84"/>
        <end position="177"/>
    </location>
</feature>
<name>A0A1L8CR97_9PROT</name>
<comment type="function">
    <text evidence="8">This is 1 of the proteins that bind and probably mediate the attachment of the 5S RNA into the large ribosomal subunit, where it forms part of the central protuberance. In the 70S ribosome it contacts protein S13 of the 30S subunit (bridge B1b), connecting the 2 subunits; this bridge is implicated in subunit movement. Contacts the P site tRNA; the 5S rRNA and some of its associated proteins might help stabilize positioning of ribosome-bound tRNAs.</text>
</comment>
<dbReference type="InterPro" id="IPR020930">
    <property type="entry name" value="Ribosomal_uL5_bac-type"/>
</dbReference>
<comment type="similarity">
    <text evidence="1 8 9">Belongs to the universal ribosomal protein uL5 family.</text>
</comment>
<comment type="subunit">
    <text evidence="8">Part of the 50S ribosomal subunit; part of the 5S rRNA/L5/L18/L25 subcomplex. Contacts the 5S rRNA and the P site tRNA. Forms a bridge to the 30S subunit in the 70S ribosome.</text>
</comment>
<dbReference type="NCBIfam" id="NF000585">
    <property type="entry name" value="PRK00010.1"/>
    <property type="match status" value="1"/>
</dbReference>
<dbReference type="GO" id="GO:0005840">
    <property type="term" value="C:ribosome"/>
    <property type="evidence" value="ECO:0007669"/>
    <property type="project" value="UniProtKB-KW"/>
</dbReference>
<dbReference type="PIRSF" id="PIRSF002161">
    <property type="entry name" value="Ribosomal_L5"/>
    <property type="match status" value="1"/>
</dbReference>
<evidence type="ECO:0000256" key="8">
    <source>
        <dbReference type="HAMAP-Rule" id="MF_01333"/>
    </source>
</evidence>
<dbReference type="OrthoDB" id="5292312at2"/>
<evidence type="ECO:0000256" key="9">
    <source>
        <dbReference type="RuleBase" id="RU003930"/>
    </source>
</evidence>
<evidence type="ECO:0000256" key="6">
    <source>
        <dbReference type="ARBA" id="ARBA00023274"/>
    </source>
</evidence>
<dbReference type="GO" id="GO:0019843">
    <property type="term" value="F:rRNA binding"/>
    <property type="evidence" value="ECO:0007669"/>
    <property type="project" value="UniProtKB-UniRule"/>
</dbReference>
<dbReference type="InterPro" id="IPR031309">
    <property type="entry name" value="Ribosomal_uL5_C"/>
</dbReference>
<dbReference type="GO" id="GO:1990904">
    <property type="term" value="C:ribonucleoprotein complex"/>
    <property type="evidence" value="ECO:0007669"/>
    <property type="project" value="UniProtKB-KW"/>
</dbReference>
<dbReference type="Gene3D" id="3.30.1440.10">
    <property type="match status" value="1"/>
</dbReference>
<keyword evidence="2 8" id="KW-0820">tRNA-binding</keyword>
<dbReference type="Pfam" id="PF00281">
    <property type="entry name" value="Ribosomal_L5"/>
    <property type="match status" value="1"/>
</dbReference>
<evidence type="ECO:0000313" key="12">
    <source>
        <dbReference type="EMBL" id="GAV21394.1"/>
    </source>
</evidence>
<keyword evidence="13" id="KW-1185">Reference proteome</keyword>
<dbReference type="SUPFAM" id="SSF55282">
    <property type="entry name" value="RL5-like"/>
    <property type="match status" value="1"/>
</dbReference>
<proteinExistence type="inferred from homology"/>
<dbReference type="GO" id="GO:0006412">
    <property type="term" value="P:translation"/>
    <property type="evidence" value="ECO:0007669"/>
    <property type="project" value="UniProtKB-UniRule"/>
</dbReference>
<dbReference type="InterPro" id="IPR022803">
    <property type="entry name" value="Ribosomal_uL5_dom_sf"/>
</dbReference>
<dbReference type="Proteomes" id="UP000231632">
    <property type="component" value="Unassembled WGS sequence"/>
</dbReference>
<dbReference type="GO" id="GO:0003735">
    <property type="term" value="F:structural constituent of ribosome"/>
    <property type="evidence" value="ECO:0007669"/>
    <property type="project" value="InterPro"/>
</dbReference>
<dbReference type="InterPro" id="IPR020929">
    <property type="entry name" value="Ribosomal_uL5_CS"/>
</dbReference>
<dbReference type="FunFam" id="3.30.1440.10:FF:000001">
    <property type="entry name" value="50S ribosomal protein L5"/>
    <property type="match status" value="1"/>
</dbReference>
<evidence type="ECO:0000259" key="10">
    <source>
        <dbReference type="Pfam" id="PF00281"/>
    </source>
</evidence>
<keyword evidence="4 8" id="KW-0694">RNA-binding</keyword>
<dbReference type="EMBL" id="BDFD01000030">
    <property type="protein sequence ID" value="GAV21394.1"/>
    <property type="molecule type" value="Genomic_DNA"/>
</dbReference>
<dbReference type="PANTHER" id="PTHR11994">
    <property type="entry name" value="60S RIBOSOMAL PROTEIN L11-RELATED"/>
    <property type="match status" value="1"/>
</dbReference>
<dbReference type="InterPro" id="IPR031310">
    <property type="entry name" value="Ribosomal_uL5_N"/>
</dbReference>
<evidence type="ECO:0000256" key="5">
    <source>
        <dbReference type="ARBA" id="ARBA00022980"/>
    </source>
</evidence>
<dbReference type="HAMAP" id="MF_01333_B">
    <property type="entry name" value="Ribosomal_uL5_B"/>
    <property type="match status" value="1"/>
</dbReference>
<evidence type="ECO:0000256" key="3">
    <source>
        <dbReference type="ARBA" id="ARBA00022730"/>
    </source>
</evidence>
<evidence type="ECO:0000256" key="2">
    <source>
        <dbReference type="ARBA" id="ARBA00022555"/>
    </source>
</evidence>
<keyword evidence="5 8" id="KW-0689">Ribosomal protein</keyword>
<comment type="caution">
    <text evidence="12">The sequence shown here is derived from an EMBL/GenBank/DDBJ whole genome shotgun (WGS) entry which is preliminary data.</text>
</comment>
<evidence type="ECO:0000256" key="4">
    <source>
        <dbReference type="ARBA" id="ARBA00022884"/>
    </source>
</evidence>
<keyword evidence="3 8" id="KW-0699">rRNA-binding</keyword>
<gene>
    <name evidence="8" type="primary">rplE</name>
    <name evidence="12" type="ORF">MMIC_P2378</name>
</gene>
<reference evidence="12 13" key="1">
    <citation type="journal article" date="2017" name="Arch. Microbiol.">
        <title>Mariprofundus micogutta sp. nov., a novel iron-oxidizing zetaproteobacterium isolated from a deep-sea hydrothermal field at the Bayonnaise knoll of the Izu-Ogasawara arc, and a description of Mariprofundales ord. nov. and Zetaproteobacteria classis nov.</title>
        <authorList>
            <person name="Makita H."/>
            <person name="Tanaka E."/>
            <person name="Mitsunobu S."/>
            <person name="Miyazaki M."/>
            <person name="Nunoura T."/>
            <person name="Uematsu K."/>
            <person name="Takaki Y."/>
            <person name="Nishi S."/>
            <person name="Shimamura S."/>
            <person name="Takai K."/>
        </authorList>
    </citation>
    <scope>NUCLEOTIDE SEQUENCE [LARGE SCALE GENOMIC DNA]</scope>
    <source>
        <strain evidence="12 13">ET2</strain>
    </source>
</reference>